<evidence type="ECO:0000313" key="4">
    <source>
        <dbReference type="Proteomes" id="UP000585507"/>
    </source>
</evidence>
<evidence type="ECO:0000256" key="2">
    <source>
        <dbReference type="SAM" id="Phobius"/>
    </source>
</evidence>
<feature type="transmembrane region" description="Helical" evidence="2">
    <location>
        <begin position="916"/>
        <end position="938"/>
    </location>
</feature>
<dbReference type="Proteomes" id="UP000585507">
    <property type="component" value="Unassembled WGS sequence"/>
</dbReference>
<gene>
    <name evidence="3" type="ORF">GGD55_003191</name>
</gene>
<keyword evidence="2" id="KW-0472">Membrane</keyword>
<organism evidence="3 4">
    <name type="scientific">Rhizobium giardinii</name>
    <dbReference type="NCBI Taxonomy" id="56731"/>
    <lineage>
        <taxon>Bacteria</taxon>
        <taxon>Pseudomonadati</taxon>
        <taxon>Pseudomonadota</taxon>
        <taxon>Alphaproteobacteria</taxon>
        <taxon>Hyphomicrobiales</taxon>
        <taxon>Rhizobiaceae</taxon>
        <taxon>Rhizobium/Agrobacterium group</taxon>
        <taxon>Rhizobium</taxon>
    </lineage>
</organism>
<feature type="compositionally biased region" description="Pro residues" evidence="1">
    <location>
        <begin position="1047"/>
        <end position="1059"/>
    </location>
</feature>
<keyword evidence="2" id="KW-1133">Transmembrane helix</keyword>
<accession>A0A7W8UD13</accession>
<evidence type="ECO:0000313" key="3">
    <source>
        <dbReference type="EMBL" id="MBB5536484.1"/>
    </source>
</evidence>
<dbReference type="RefSeq" id="WP_018328770.1">
    <property type="nucleotide sequence ID" value="NZ_JACHBK010000006.1"/>
</dbReference>
<evidence type="ECO:0000256" key="1">
    <source>
        <dbReference type="SAM" id="MobiDB-lite"/>
    </source>
</evidence>
<comment type="caution">
    <text evidence="3">The sequence shown here is derived from an EMBL/GenBank/DDBJ whole genome shotgun (WGS) entry which is preliminary data.</text>
</comment>
<keyword evidence="4" id="KW-1185">Reference proteome</keyword>
<reference evidence="3 4" key="1">
    <citation type="submission" date="2020-08" db="EMBL/GenBank/DDBJ databases">
        <title>Genomic Encyclopedia of Type Strains, Phase IV (KMG-V): Genome sequencing to study the core and pangenomes of soil and plant-associated prokaryotes.</title>
        <authorList>
            <person name="Whitman W."/>
        </authorList>
    </citation>
    <scope>NUCLEOTIDE SEQUENCE [LARGE SCALE GENOMIC DNA]</scope>
    <source>
        <strain evidence="3 4">SEMIA 4084</strain>
    </source>
</reference>
<proteinExistence type="predicted"/>
<dbReference type="GO" id="GO:0005840">
    <property type="term" value="C:ribosome"/>
    <property type="evidence" value="ECO:0007669"/>
    <property type="project" value="UniProtKB-KW"/>
</dbReference>
<protein>
    <submittedName>
        <fullName evidence="3">Ribosomal protein L14</fullName>
    </submittedName>
</protein>
<dbReference type="EMBL" id="JACHBK010000006">
    <property type="protein sequence ID" value="MBB5536484.1"/>
    <property type="molecule type" value="Genomic_DNA"/>
</dbReference>
<dbReference type="AlphaFoldDB" id="A0A7W8UD13"/>
<keyword evidence="3" id="KW-0687">Ribonucleoprotein</keyword>
<feature type="region of interest" description="Disordered" evidence="1">
    <location>
        <begin position="1038"/>
        <end position="1059"/>
    </location>
</feature>
<sequence length="1059" mass="113812">MVESVSTSSYPGFLQQDMSKTSELQDEATKRLIEEYKNADRTFESVDVAKNPSKYTVEQKLIMFLDLLQSKANYGGYTEAVGKHYEWLGAGADRTAQVFLRTHDEIKADFERAISSLEADTDMQALLNKRIFQEIKEMFAEGKNPELYAAFKENFETNVVSGKMLTDSLAAGEPVKDILDDYSAALYFYSQVLSDADFKSKAVEANANYSEFLQTNLLGTTSPIEAIDDLLGRTTTDRSALDKFPGLGSVVPVIADSELGTTVFGDGLYDKNLMQALSGQMELFEPTVKLLANQMYGDDKVAADAFAAKVMELLPSLWDKVASGEISERDFAGHFERLLQGVEIPAGVNAGDFKTSIKEAVIALIQGGALVSQAPPTDVAQPLVVRDANGNFVRQSGLNTYSKDEIEAMIAAATGLAGRSLANGHSTAGESRYDSNPAHTAEIDWKLFGAENHGWDGAVSDTFAFNDVKTAAATITDLVKDRAPDLTVTDPTPVRGSYGFDSVLPTMADSGLATTVFGDNLYDGGLMQWLSGKTELFRPTVEMLANQAFGDNKAAADAFIAKVMDILPVLWDKMAKGEMSARDFEGHFDRLLQGLKTPDGVSAKDFEAAIKDAVTALIQGGAMVAQTQPSDVNQPLVVRDANGKFVRQSGLNTYSDSEISAMIAAATGLAGRSITDARVRYPEGRAGTDESYIATVDKKMFATEGKGWDQAMLDAFSFEDIKTASTTLSDFVANNAGDYEVARPKVVTGLDSISRAENLAAMLDPTISAMAQELFKNNLPAQQQFRLNIMSVVTSVWGMFKPGGDFSTLGKLLREKLAVEITPPPGVSKTKYYDALLDGANALVNGAVVAYRSTTGRNATPDALAATVFYATSFVGKVLSGTGNFLSSVEDIGKMFNNGAWSAKASTMFAADTLKLAASAISGAIGLGWIGLDIFWTIDAKRNGADALEVSMLSVATVADAVVGVGSVISAASKALQYGLPELAGALSFTRTFSTVTGIAGLISNAVWLGITMYADIKESREFDKLTNRMSDETERLLDDPILFNGPRPPPNPPEWSPW</sequence>
<keyword evidence="3" id="KW-0689">Ribosomal protein</keyword>
<name>A0A7W8UD13_9HYPH</name>
<feature type="transmembrane region" description="Helical" evidence="2">
    <location>
        <begin position="950"/>
        <end position="972"/>
    </location>
</feature>
<feature type="transmembrane region" description="Helical" evidence="2">
    <location>
        <begin position="992"/>
        <end position="1015"/>
    </location>
</feature>
<keyword evidence="2" id="KW-0812">Transmembrane</keyword>